<dbReference type="InterPro" id="IPR051130">
    <property type="entry name" value="Mito_struct-func_regulator"/>
</dbReference>
<evidence type="ECO:0000259" key="2">
    <source>
        <dbReference type="Pfam" id="PF03109"/>
    </source>
</evidence>
<feature type="domain" description="ABC1 atypical kinase-like" evidence="2">
    <location>
        <begin position="231"/>
        <end position="485"/>
    </location>
</feature>
<dbReference type="CDD" id="cd13969">
    <property type="entry name" value="ADCK1-like"/>
    <property type="match status" value="1"/>
</dbReference>
<organism evidence="3 4">
    <name type="scientific">Tortispora caseinolytica NRRL Y-17796</name>
    <dbReference type="NCBI Taxonomy" id="767744"/>
    <lineage>
        <taxon>Eukaryota</taxon>
        <taxon>Fungi</taxon>
        <taxon>Dikarya</taxon>
        <taxon>Ascomycota</taxon>
        <taxon>Saccharomycotina</taxon>
        <taxon>Trigonopsidomycetes</taxon>
        <taxon>Trigonopsidales</taxon>
        <taxon>Trigonopsidaceae</taxon>
        <taxon>Tortispora</taxon>
    </lineage>
</organism>
<dbReference type="GO" id="GO:0005743">
    <property type="term" value="C:mitochondrial inner membrane"/>
    <property type="evidence" value="ECO:0007669"/>
    <property type="project" value="EnsemblFungi"/>
</dbReference>
<dbReference type="GO" id="GO:0007005">
    <property type="term" value="P:mitochondrion organization"/>
    <property type="evidence" value="ECO:0007669"/>
    <property type="project" value="EnsemblFungi"/>
</dbReference>
<keyword evidence="4" id="KW-1185">Reference proteome</keyword>
<dbReference type="PANTHER" id="PTHR43173">
    <property type="entry name" value="ABC1 FAMILY PROTEIN"/>
    <property type="match status" value="1"/>
</dbReference>
<dbReference type="AlphaFoldDB" id="A0A1E4TH97"/>
<dbReference type="PANTHER" id="PTHR43173:SF19">
    <property type="entry name" value="AARF DOMAIN-CONTAINING PROTEIN KINASE 1"/>
    <property type="match status" value="1"/>
</dbReference>
<evidence type="ECO:0000256" key="1">
    <source>
        <dbReference type="ARBA" id="ARBA00009670"/>
    </source>
</evidence>
<dbReference type="InterPro" id="IPR011008">
    <property type="entry name" value="Dimeric_a/b-barrel"/>
</dbReference>
<dbReference type="Pfam" id="PF03109">
    <property type="entry name" value="ABC1"/>
    <property type="match status" value="1"/>
</dbReference>
<dbReference type="Proteomes" id="UP000095023">
    <property type="component" value="Unassembled WGS sequence"/>
</dbReference>
<reference evidence="4" key="1">
    <citation type="submission" date="2016-02" db="EMBL/GenBank/DDBJ databases">
        <title>Comparative genomics of biotechnologically important yeasts.</title>
        <authorList>
            <consortium name="DOE Joint Genome Institute"/>
            <person name="Riley R."/>
            <person name="Haridas S."/>
            <person name="Wolfe K.H."/>
            <person name="Lopes M.R."/>
            <person name="Hittinger C.T."/>
            <person name="Goker M."/>
            <person name="Salamov A."/>
            <person name="Wisecaver J."/>
            <person name="Long T.M."/>
            <person name="Aerts A.L."/>
            <person name="Barry K."/>
            <person name="Choi C."/>
            <person name="Clum A."/>
            <person name="Coughlan A.Y."/>
            <person name="Deshpande S."/>
            <person name="Douglass A.P."/>
            <person name="Hanson S.J."/>
            <person name="Klenk H.-P."/>
            <person name="Labutti K."/>
            <person name="Lapidus A."/>
            <person name="Lindquist E."/>
            <person name="Lipzen A."/>
            <person name="Meier-Kolthoff J.P."/>
            <person name="Ohm R.A."/>
            <person name="Otillar R.P."/>
            <person name="Pangilinan J."/>
            <person name="Peng Y."/>
            <person name="Rokas A."/>
            <person name="Rosa C.A."/>
            <person name="Scheuner C."/>
            <person name="Sibirny A.A."/>
            <person name="Slot J.C."/>
            <person name="Stielow J.B."/>
            <person name="Sun H."/>
            <person name="Kurtzman C.P."/>
            <person name="Blackwell M."/>
            <person name="Jeffries T.W."/>
            <person name="Grigoriev I.V."/>
        </authorList>
    </citation>
    <scope>NUCLEOTIDE SEQUENCE [LARGE SCALE GENOMIC DNA]</scope>
    <source>
        <strain evidence="4">NRRL Y-17796</strain>
    </source>
</reference>
<dbReference type="Gene3D" id="3.30.70.1060">
    <property type="entry name" value="Dimeric alpha+beta barrel"/>
    <property type="match status" value="1"/>
</dbReference>
<comment type="similarity">
    <text evidence="1">Belongs to the protein kinase superfamily. ADCK protein kinase family.</text>
</comment>
<dbReference type="GO" id="GO:0055088">
    <property type="term" value="P:lipid homeostasis"/>
    <property type="evidence" value="ECO:0007669"/>
    <property type="project" value="EnsemblFungi"/>
</dbReference>
<dbReference type="SUPFAM" id="SSF56112">
    <property type="entry name" value="Protein kinase-like (PK-like)"/>
    <property type="match status" value="1"/>
</dbReference>
<name>A0A1E4TH97_9ASCO</name>
<gene>
    <name evidence="3" type="ORF">CANCADRAFT_44745</name>
</gene>
<protein>
    <recommendedName>
        <fullName evidence="2">ABC1 atypical kinase-like domain-containing protein</fullName>
    </recommendedName>
</protein>
<dbReference type="OrthoDB" id="427480at2759"/>
<accession>A0A1E4TH97</accession>
<dbReference type="InterPro" id="IPR011009">
    <property type="entry name" value="Kinase-like_dom_sf"/>
</dbReference>
<dbReference type="InterPro" id="IPR004147">
    <property type="entry name" value="ABC1_dom"/>
</dbReference>
<evidence type="ECO:0000313" key="3">
    <source>
        <dbReference type="EMBL" id="ODV91134.1"/>
    </source>
</evidence>
<proteinExistence type="inferred from homology"/>
<dbReference type="InterPro" id="IPR045307">
    <property type="entry name" value="ADCK1_dom"/>
</dbReference>
<sequence>MPQFLVQIPDKPGFYEQRMKRRAQHLENFKTNLLGKISIAGGGCFSSDPAEAMAEGKPLPFIGSALILDVESIDEAKKIIESDIYAEPDGPWDTKNATGRLLHSKRNARPFIRLHGTEPSWNLSVKRSVQVFGAVALTATGLVYYDDVKYHATALLRVGRVIPVVSLCFADYGWTLRKDDAEALKACHLRCANRALKLIETNAGIFIKLGQHVSAMTYVLPPEWTTTFIPLQDQCPVSSIDDIAEMIKEDTGHAIDDLFSEFSSEPLGTASLAQVHKAVTKSTGESVAVKLQHPSLKRFIPIDVTTTRAIFTAMNYFFPQYPMIWLADELESSIFVELDFTAEADNAIRTSEHFATRNYQKLTAIRIPKIHWCVPRILVMEYVEGARLDDAEYLYKHAISRRQVAECLANIFNDMIFTPGVNLHCDPHGGNLAIRALEKPKNGHNFEIILYDHGLYRQVSLGTRYNYAGLWLSLISGDLEGMKDYAKEFAHIKDSDLALFVSVITGRTSKSVESKEFLMSFRTKEEREKMVSSIAGGSIFGKIIRLLSHVPPIVLLIFKTNDLVRNLDESLLFADYDGPKDDMSLIQRAKCDLVAKDKPRSYKQFLIMAKYAAWTRLAFDRARFRKSWFSIFLVPYSYLKFFATVAVIDFYDCIFWLRS</sequence>
<dbReference type="EMBL" id="KV453842">
    <property type="protein sequence ID" value="ODV91134.1"/>
    <property type="molecule type" value="Genomic_DNA"/>
</dbReference>
<dbReference type="SUPFAM" id="SSF54909">
    <property type="entry name" value="Dimeric alpha+beta barrel"/>
    <property type="match status" value="1"/>
</dbReference>
<evidence type="ECO:0000313" key="4">
    <source>
        <dbReference type="Proteomes" id="UP000095023"/>
    </source>
</evidence>